<organism evidence="1 2">
    <name type="scientific">Acetobacter pasteurianus (strain NBRC 105184 / IFO 3283-01)</name>
    <dbReference type="NCBI Taxonomy" id="634452"/>
    <lineage>
        <taxon>Bacteria</taxon>
        <taxon>Pseudomonadati</taxon>
        <taxon>Pseudomonadota</taxon>
        <taxon>Alphaproteobacteria</taxon>
        <taxon>Acetobacterales</taxon>
        <taxon>Acetobacteraceae</taxon>
        <taxon>Acetobacter</taxon>
    </lineage>
</organism>
<dbReference type="EMBL" id="AP011121">
    <property type="protein sequence ID" value="BAI00145.1"/>
    <property type="molecule type" value="Genomic_DNA"/>
</dbReference>
<dbReference type="Proteomes" id="UP000000948">
    <property type="component" value="Chromosome"/>
</dbReference>
<reference evidence="1 2" key="1">
    <citation type="journal article" date="2009" name="Nucleic Acids Res.">
        <title>Whole-genome analyses reveal genetic instability of Acetobacter pasteurianus.</title>
        <authorList>
            <person name="Azuma Y."/>
            <person name="Hosoyama A."/>
            <person name="Matsutani M."/>
            <person name="Furuya N."/>
            <person name="Horikawa H."/>
            <person name="Harada T."/>
            <person name="Hirakawa H."/>
            <person name="Kuhara S."/>
            <person name="Matsushita K."/>
            <person name="Fujita N."/>
            <person name="Shirai M."/>
        </authorList>
    </citation>
    <scope>NUCLEOTIDE SEQUENCE [LARGE SCALE GENOMIC DNA]</scope>
    <source>
        <strain evidence="2">NBRC 105184 / IFO 3283-01</strain>
    </source>
</reference>
<dbReference type="AlphaFoldDB" id="C7JDD3"/>
<dbReference type="HOGENOM" id="CLU_2178043_0_0_5"/>
<evidence type="ECO:0000313" key="1">
    <source>
        <dbReference type="EMBL" id="BAI00145.1"/>
    </source>
</evidence>
<evidence type="ECO:0000313" key="2">
    <source>
        <dbReference type="Proteomes" id="UP000000948"/>
    </source>
</evidence>
<sequence length="109" mass="12484">MRPFFAHYQKFNTVFRAVREMSRLPEPPVNTPEGEAYEARFDALVSEEYRLLSELAAMLAHTAQGQRIKAELILKLLPEHMAHSVIDEYDSNIKLVLSLARDLVRETAA</sequence>
<protein>
    <submittedName>
        <fullName evidence="1">Uncharacterized protein</fullName>
    </submittedName>
</protein>
<dbReference type="BioCyc" id="APAS634452:APA01_RS10285-MONOMER"/>
<accession>C7JDD3</accession>
<proteinExistence type="predicted"/>
<dbReference type="PATRIC" id="fig|634452.3.peg.2107"/>
<name>C7JDD3_ACEP3</name>
<dbReference type="KEGG" id="apt:APA01_20230"/>
<gene>
    <name evidence="1" type="ordered locus">APA01_20230</name>
</gene>